<protein>
    <submittedName>
        <fullName evidence="2">PE domain-containing protein</fullName>
    </submittedName>
</protein>
<evidence type="ECO:0000313" key="2">
    <source>
        <dbReference type="EMBL" id="NTY60694.1"/>
    </source>
</evidence>
<dbReference type="Pfam" id="PF00934">
    <property type="entry name" value="PE"/>
    <property type="match status" value="1"/>
</dbReference>
<feature type="domain" description="PE" evidence="1">
    <location>
        <begin position="8"/>
        <end position="91"/>
    </location>
</feature>
<evidence type="ECO:0000313" key="3">
    <source>
        <dbReference type="Proteomes" id="UP000708347"/>
    </source>
</evidence>
<dbReference type="EMBL" id="VBSB01000008">
    <property type="protein sequence ID" value="NTY60694.1"/>
    <property type="molecule type" value="Genomic_DNA"/>
</dbReference>
<dbReference type="RefSeq" id="WP_174398482.1">
    <property type="nucleotide sequence ID" value="NZ_VBSB01000008.1"/>
</dbReference>
<comment type="caution">
    <text evidence="2">The sequence shown here is derived from an EMBL/GenBank/DDBJ whole genome shotgun (WGS) entry which is preliminary data.</text>
</comment>
<accession>A0ABX2JV60</accession>
<organism evidence="2 3">
    <name type="scientific">Mycolicibacterium sphagni</name>
    <dbReference type="NCBI Taxonomy" id="1786"/>
    <lineage>
        <taxon>Bacteria</taxon>
        <taxon>Bacillati</taxon>
        <taxon>Actinomycetota</taxon>
        <taxon>Actinomycetes</taxon>
        <taxon>Mycobacteriales</taxon>
        <taxon>Mycobacteriaceae</taxon>
        <taxon>Mycolicibacterium</taxon>
    </lineage>
</organism>
<keyword evidence="3" id="KW-1185">Reference proteome</keyword>
<sequence length="99" mass="9308">MQPMSHDAAATAASGAELAANGAQGIATGAAAAASLTGLPPAGAEEVSAQAAAAFSAEGAETLAQLTAAQEELTRAGAAFTKVAGMYSAIDGGASNTLD</sequence>
<dbReference type="Proteomes" id="UP000708347">
    <property type="component" value="Unassembled WGS sequence"/>
</dbReference>
<reference evidence="2 3" key="1">
    <citation type="submission" date="2019-05" db="EMBL/GenBank/DDBJ databases">
        <title>Mycolicibacterium sphagni ENV482 genome assembly.</title>
        <authorList>
            <person name="Chen W."/>
            <person name="Faulkner N.W."/>
            <person name="Hyman M.R."/>
        </authorList>
    </citation>
    <scope>NUCLEOTIDE SEQUENCE [LARGE SCALE GENOMIC DNA]</scope>
    <source>
        <strain evidence="2 3">ENV482</strain>
    </source>
</reference>
<dbReference type="InterPro" id="IPR000084">
    <property type="entry name" value="PE-PGRS_N"/>
</dbReference>
<dbReference type="Gene3D" id="1.10.287.850">
    <property type="entry name" value="HP0062-like domain"/>
    <property type="match status" value="1"/>
</dbReference>
<gene>
    <name evidence="2" type="ORF">FEG63_14175</name>
</gene>
<name>A0ABX2JV60_9MYCO</name>
<proteinExistence type="predicted"/>
<evidence type="ECO:0000259" key="1">
    <source>
        <dbReference type="Pfam" id="PF00934"/>
    </source>
</evidence>